<accession>A0A0A9H4S1</accession>
<sequence>MLSFHLHSSMFATEDDGRRSSYSWSYSSSENCSTARPPPGKLQKVRREKPLRRRGRRRRAAEGIGGRLGRLGIGTRRMSSPRRRPQRMLHLAW</sequence>
<feature type="compositionally biased region" description="Gly residues" evidence="1">
    <location>
        <begin position="63"/>
        <end position="72"/>
    </location>
</feature>
<feature type="compositionally biased region" description="Low complexity" evidence="1">
    <location>
        <begin position="20"/>
        <end position="29"/>
    </location>
</feature>
<name>A0A0A9H4S1_ARUDO</name>
<evidence type="ECO:0000313" key="2">
    <source>
        <dbReference type="EMBL" id="JAE30799.1"/>
    </source>
</evidence>
<proteinExistence type="predicted"/>
<protein>
    <submittedName>
        <fullName evidence="2">Uncharacterized protein</fullName>
    </submittedName>
</protein>
<reference evidence="2" key="1">
    <citation type="submission" date="2014-09" db="EMBL/GenBank/DDBJ databases">
        <authorList>
            <person name="Magalhaes I.L.F."/>
            <person name="Oliveira U."/>
            <person name="Santos F.R."/>
            <person name="Vidigal T.H.D.A."/>
            <person name="Brescovit A.D."/>
            <person name="Santos A.J."/>
        </authorList>
    </citation>
    <scope>NUCLEOTIDE SEQUENCE</scope>
    <source>
        <tissue evidence="2">Shoot tissue taken approximately 20 cm above the soil surface</tissue>
    </source>
</reference>
<feature type="region of interest" description="Disordered" evidence="1">
    <location>
        <begin position="14"/>
        <end position="93"/>
    </location>
</feature>
<reference evidence="2" key="2">
    <citation type="journal article" date="2015" name="Data Brief">
        <title>Shoot transcriptome of the giant reed, Arundo donax.</title>
        <authorList>
            <person name="Barrero R.A."/>
            <person name="Guerrero F.D."/>
            <person name="Moolhuijzen P."/>
            <person name="Goolsby J.A."/>
            <person name="Tidwell J."/>
            <person name="Bellgard S.E."/>
            <person name="Bellgard M.I."/>
        </authorList>
    </citation>
    <scope>NUCLEOTIDE SEQUENCE</scope>
    <source>
        <tissue evidence="2">Shoot tissue taken approximately 20 cm above the soil surface</tissue>
    </source>
</reference>
<dbReference type="EMBL" id="GBRH01167097">
    <property type="protein sequence ID" value="JAE30799.1"/>
    <property type="molecule type" value="Transcribed_RNA"/>
</dbReference>
<dbReference type="AlphaFoldDB" id="A0A0A9H4S1"/>
<evidence type="ECO:0000256" key="1">
    <source>
        <dbReference type="SAM" id="MobiDB-lite"/>
    </source>
</evidence>
<feature type="compositionally biased region" description="Basic residues" evidence="1">
    <location>
        <begin position="43"/>
        <end position="59"/>
    </location>
</feature>
<organism evidence="2">
    <name type="scientific">Arundo donax</name>
    <name type="common">Giant reed</name>
    <name type="synonym">Donax arundinaceus</name>
    <dbReference type="NCBI Taxonomy" id="35708"/>
    <lineage>
        <taxon>Eukaryota</taxon>
        <taxon>Viridiplantae</taxon>
        <taxon>Streptophyta</taxon>
        <taxon>Embryophyta</taxon>
        <taxon>Tracheophyta</taxon>
        <taxon>Spermatophyta</taxon>
        <taxon>Magnoliopsida</taxon>
        <taxon>Liliopsida</taxon>
        <taxon>Poales</taxon>
        <taxon>Poaceae</taxon>
        <taxon>PACMAD clade</taxon>
        <taxon>Arundinoideae</taxon>
        <taxon>Arundineae</taxon>
        <taxon>Arundo</taxon>
    </lineage>
</organism>